<protein>
    <submittedName>
        <fullName evidence="1">Uncharacterized protein</fullName>
    </submittedName>
</protein>
<evidence type="ECO:0000313" key="1">
    <source>
        <dbReference type="EMBL" id="CAD1827396.1"/>
    </source>
</evidence>
<reference evidence="1" key="1">
    <citation type="submission" date="2020-07" db="EMBL/GenBank/DDBJ databases">
        <authorList>
            <person name="Lin J."/>
        </authorList>
    </citation>
    <scope>NUCLEOTIDE SEQUENCE</scope>
</reference>
<proteinExistence type="predicted"/>
<dbReference type="AlphaFoldDB" id="A0A6V7P9Y5"/>
<sequence>MKLGKAIIIGSWKPAAKGFVSTTEGGEEVFVSEAVEDVVKGFTGGSGDPWAEGAAADSKGDVFEDIDREVALKEGGGGVGEEEWGTVEGYKPWTLGEDEETGDVFGTEETEEAEKDVAYEKQKLEEREKELLETLKGFGKVPGYEHVFTDFLLSLVQSKYKRRLANS</sequence>
<dbReference type="EMBL" id="LR862146">
    <property type="protein sequence ID" value="CAD1827396.1"/>
    <property type="molecule type" value="Genomic_DNA"/>
</dbReference>
<organism evidence="1">
    <name type="scientific">Ananas comosus var. bracteatus</name>
    <name type="common">red pineapple</name>
    <dbReference type="NCBI Taxonomy" id="296719"/>
    <lineage>
        <taxon>Eukaryota</taxon>
        <taxon>Viridiplantae</taxon>
        <taxon>Streptophyta</taxon>
        <taxon>Embryophyta</taxon>
        <taxon>Tracheophyta</taxon>
        <taxon>Spermatophyta</taxon>
        <taxon>Magnoliopsida</taxon>
        <taxon>Liliopsida</taxon>
        <taxon>Poales</taxon>
        <taxon>Bromeliaceae</taxon>
        <taxon>Bromelioideae</taxon>
        <taxon>Ananas</taxon>
    </lineage>
</organism>
<accession>A0A6V7P9Y5</accession>
<name>A0A6V7P9Y5_ANACO</name>
<gene>
    <name evidence="1" type="ORF">CB5_LOCUS10607</name>
</gene>